<dbReference type="PANTHER" id="PTHR11324">
    <property type="entry name" value="IL16-RELATED"/>
    <property type="match status" value="1"/>
</dbReference>
<dbReference type="InterPro" id="IPR001478">
    <property type="entry name" value="PDZ"/>
</dbReference>
<dbReference type="OrthoDB" id="42382at2759"/>
<name>A0A8K0K010_LADFU</name>
<gene>
    <name evidence="3" type="ORF">J437_LFUL003696</name>
</gene>
<feature type="compositionally biased region" description="Low complexity" evidence="1">
    <location>
        <begin position="156"/>
        <end position="172"/>
    </location>
</feature>
<proteinExistence type="predicted"/>
<feature type="domain" description="PDZ" evidence="2">
    <location>
        <begin position="200"/>
        <end position="285"/>
    </location>
</feature>
<dbReference type="Proteomes" id="UP000792457">
    <property type="component" value="Unassembled WGS sequence"/>
</dbReference>
<dbReference type="InterPro" id="IPR036034">
    <property type="entry name" value="PDZ_sf"/>
</dbReference>
<dbReference type="PROSITE" id="PS50106">
    <property type="entry name" value="PDZ"/>
    <property type="match status" value="2"/>
</dbReference>
<feature type="domain" description="PDZ" evidence="2">
    <location>
        <begin position="44"/>
        <end position="129"/>
    </location>
</feature>
<dbReference type="AlphaFoldDB" id="A0A8K0K010"/>
<keyword evidence="4" id="KW-1185">Reference proteome</keyword>
<feature type="region of interest" description="Disordered" evidence="1">
    <location>
        <begin position="129"/>
        <end position="223"/>
    </location>
</feature>
<dbReference type="EMBL" id="KZ308159">
    <property type="protein sequence ID" value="KAG8223423.1"/>
    <property type="molecule type" value="Genomic_DNA"/>
</dbReference>
<organism evidence="3 4">
    <name type="scientific">Ladona fulva</name>
    <name type="common">Scarce chaser dragonfly</name>
    <name type="synonym">Libellula fulva</name>
    <dbReference type="NCBI Taxonomy" id="123851"/>
    <lineage>
        <taxon>Eukaryota</taxon>
        <taxon>Metazoa</taxon>
        <taxon>Ecdysozoa</taxon>
        <taxon>Arthropoda</taxon>
        <taxon>Hexapoda</taxon>
        <taxon>Insecta</taxon>
        <taxon>Pterygota</taxon>
        <taxon>Palaeoptera</taxon>
        <taxon>Odonata</taxon>
        <taxon>Epiprocta</taxon>
        <taxon>Anisoptera</taxon>
        <taxon>Libelluloidea</taxon>
        <taxon>Libellulidae</taxon>
        <taxon>Ladona</taxon>
    </lineage>
</organism>
<accession>A0A8K0K010</accession>
<protein>
    <recommendedName>
        <fullName evidence="2">PDZ domain-containing protein</fullName>
    </recommendedName>
</protein>
<reference evidence="3" key="2">
    <citation type="submission" date="2017-10" db="EMBL/GenBank/DDBJ databases">
        <title>Ladona fulva Genome sequencing and assembly.</title>
        <authorList>
            <person name="Murali S."/>
            <person name="Richards S."/>
            <person name="Bandaranaike D."/>
            <person name="Bellair M."/>
            <person name="Blankenburg K."/>
            <person name="Chao H."/>
            <person name="Dinh H."/>
            <person name="Doddapaneni H."/>
            <person name="Dugan-Rocha S."/>
            <person name="Elkadiri S."/>
            <person name="Gnanaolivu R."/>
            <person name="Hernandez B."/>
            <person name="Skinner E."/>
            <person name="Javaid M."/>
            <person name="Lee S."/>
            <person name="Li M."/>
            <person name="Ming W."/>
            <person name="Munidasa M."/>
            <person name="Muniz J."/>
            <person name="Nguyen L."/>
            <person name="Hughes D."/>
            <person name="Osuji N."/>
            <person name="Pu L.-L."/>
            <person name="Puazo M."/>
            <person name="Qu C."/>
            <person name="Quiroz J."/>
            <person name="Raj R."/>
            <person name="Weissenberger G."/>
            <person name="Xin Y."/>
            <person name="Zou X."/>
            <person name="Han Y."/>
            <person name="Worley K."/>
            <person name="Muzny D."/>
            <person name="Gibbs R."/>
        </authorList>
    </citation>
    <scope>NUCLEOTIDE SEQUENCE</scope>
    <source>
        <strain evidence="3">Sampled in the wild</strain>
    </source>
</reference>
<dbReference type="Pfam" id="PF00595">
    <property type="entry name" value="PDZ"/>
    <property type="match status" value="2"/>
</dbReference>
<evidence type="ECO:0000313" key="4">
    <source>
        <dbReference type="Proteomes" id="UP000792457"/>
    </source>
</evidence>
<evidence type="ECO:0000259" key="2">
    <source>
        <dbReference type="PROSITE" id="PS50106"/>
    </source>
</evidence>
<evidence type="ECO:0000313" key="3">
    <source>
        <dbReference type="EMBL" id="KAG8223423.1"/>
    </source>
</evidence>
<dbReference type="SMART" id="SM00228">
    <property type="entry name" value="PDZ"/>
    <property type="match status" value="2"/>
</dbReference>
<dbReference type="SUPFAM" id="SSF50156">
    <property type="entry name" value="PDZ domain-like"/>
    <property type="match status" value="2"/>
</dbReference>
<dbReference type="Gene3D" id="2.30.42.10">
    <property type="match status" value="2"/>
</dbReference>
<reference evidence="3" key="1">
    <citation type="submission" date="2013-04" db="EMBL/GenBank/DDBJ databases">
        <authorList>
            <person name="Qu J."/>
            <person name="Murali S.C."/>
            <person name="Bandaranaike D."/>
            <person name="Bellair M."/>
            <person name="Blankenburg K."/>
            <person name="Chao H."/>
            <person name="Dinh H."/>
            <person name="Doddapaneni H."/>
            <person name="Downs B."/>
            <person name="Dugan-Rocha S."/>
            <person name="Elkadiri S."/>
            <person name="Gnanaolivu R.D."/>
            <person name="Hernandez B."/>
            <person name="Javaid M."/>
            <person name="Jayaseelan J.C."/>
            <person name="Lee S."/>
            <person name="Li M."/>
            <person name="Ming W."/>
            <person name="Munidasa M."/>
            <person name="Muniz J."/>
            <person name="Nguyen L."/>
            <person name="Ongeri F."/>
            <person name="Osuji N."/>
            <person name="Pu L.-L."/>
            <person name="Puazo M."/>
            <person name="Qu C."/>
            <person name="Quiroz J."/>
            <person name="Raj R."/>
            <person name="Weissenberger G."/>
            <person name="Xin Y."/>
            <person name="Zou X."/>
            <person name="Han Y."/>
            <person name="Richards S."/>
            <person name="Worley K."/>
            <person name="Muzny D."/>
            <person name="Gibbs R."/>
        </authorList>
    </citation>
    <scope>NUCLEOTIDE SEQUENCE</scope>
    <source>
        <strain evidence="3">Sampled in the wild</strain>
    </source>
</reference>
<sequence>MTIDSMHVFNPSVPQELQQLIEEANQSIDETSTGGGPSVHEVEVVVLHREMAGSSVGITLAGGADYEAKEITVHKVLVGSPAERDGRLQRGDRILSINGKSMKGATHREAISILKAPRSEVVFVVSRSRHENAQPHQSQQQSLQQGANGGADVSLPTVSTSIRSSSRPPRIVEQPSEGSGGENSEETAEKEDDSRGPPETITLTKDGAGLGFSLEGGKDSPCGDKPLTIKKIFTGGAAEKHGGLNVGDELLVVNGVDVTPLSRIEAWGIMKRLPDGLVLLTIRRKI</sequence>
<dbReference type="PANTHER" id="PTHR11324:SF16">
    <property type="entry name" value="PDZ DOMAIN-CONTAINING PROTEIN 2"/>
    <property type="match status" value="1"/>
</dbReference>
<evidence type="ECO:0000256" key="1">
    <source>
        <dbReference type="SAM" id="MobiDB-lite"/>
    </source>
</evidence>
<comment type="caution">
    <text evidence="3">The sequence shown here is derived from an EMBL/GenBank/DDBJ whole genome shotgun (WGS) entry which is preliminary data.</text>
</comment>